<evidence type="ECO:0008006" key="3">
    <source>
        <dbReference type="Google" id="ProtNLM"/>
    </source>
</evidence>
<evidence type="ECO:0000313" key="1">
    <source>
        <dbReference type="EMBL" id="GGX05716.1"/>
    </source>
</evidence>
<dbReference type="PROSITE" id="PS51257">
    <property type="entry name" value="PROKAR_LIPOPROTEIN"/>
    <property type="match status" value="1"/>
</dbReference>
<dbReference type="Proteomes" id="UP000601108">
    <property type="component" value="Unassembled WGS sequence"/>
</dbReference>
<proteinExistence type="predicted"/>
<dbReference type="RefSeq" id="WP_027410913.1">
    <property type="nucleotide sequence ID" value="NZ_BMWS01000002.1"/>
</dbReference>
<comment type="caution">
    <text evidence="1">The sequence shown here is derived from an EMBL/GenBank/DDBJ whole genome shotgun (WGS) entry which is preliminary data.</text>
</comment>
<sequence length="230" mass="24739">MKKSYLKIVSKAVLIGFFGMFIVSCEGEDGVNGIDGQAGVDGVSGENGINGANGANGVGFEELTKYGAVTLNISGTRSDDVDFTHAGELKFTHNESGNNDVEFNDPNVNYSVVRFVNSPDSHDNSSVRLNLTVNDAGLSTQNFGFFVNFNGYSIISDDLKYFEISAGYADSNTSVSNFSITEYSFDEMTNNLKYTFTMTVAGANNITGNDMIISGTVDVIVLESLGRRPR</sequence>
<dbReference type="AlphaFoldDB" id="A0A918JS31"/>
<organism evidence="1 2">
    <name type="scientific">Aquimarina muelleri</name>
    <dbReference type="NCBI Taxonomy" id="279356"/>
    <lineage>
        <taxon>Bacteria</taxon>
        <taxon>Pseudomonadati</taxon>
        <taxon>Bacteroidota</taxon>
        <taxon>Flavobacteriia</taxon>
        <taxon>Flavobacteriales</taxon>
        <taxon>Flavobacteriaceae</taxon>
        <taxon>Aquimarina</taxon>
    </lineage>
</organism>
<gene>
    <name evidence="1" type="ORF">GCM10007384_04270</name>
</gene>
<dbReference type="EMBL" id="BMWS01000002">
    <property type="protein sequence ID" value="GGX05716.1"/>
    <property type="molecule type" value="Genomic_DNA"/>
</dbReference>
<protein>
    <recommendedName>
        <fullName evidence="3">Collagen-like protein</fullName>
    </recommendedName>
</protein>
<name>A0A918JS31_9FLAO</name>
<evidence type="ECO:0000313" key="2">
    <source>
        <dbReference type="Proteomes" id="UP000601108"/>
    </source>
</evidence>
<reference evidence="1 2" key="1">
    <citation type="journal article" date="2014" name="Int. J. Syst. Evol. Microbiol.">
        <title>Complete genome sequence of Corynebacterium casei LMG S-19264T (=DSM 44701T), isolated from a smear-ripened cheese.</title>
        <authorList>
            <consortium name="US DOE Joint Genome Institute (JGI-PGF)"/>
            <person name="Walter F."/>
            <person name="Albersmeier A."/>
            <person name="Kalinowski J."/>
            <person name="Ruckert C."/>
        </authorList>
    </citation>
    <scope>NUCLEOTIDE SEQUENCE [LARGE SCALE GENOMIC DNA]</scope>
    <source>
        <strain evidence="1 2">KCTC 12285</strain>
    </source>
</reference>
<accession>A0A918JS31</accession>
<keyword evidence="2" id="KW-1185">Reference proteome</keyword>